<comment type="similarity">
    <text evidence="1 3">Belongs to the 4-oxalocrotonate tautomerase family.</text>
</comment>
<keyword evidence="2 3" id="KW-0413">Isomerase</keyword>
<name>A0ABX6R2F7_9VIBR</name>
<dbReference type="NCBIfam" id="NF001966">
    <property type="entry name" value="PRK00745.1"/>
    <property type="match status" value="1"/>
</dbReference>
<dbReference type="InterPro" id="IPR018191">
    <property type="entry name" value="4-OT"/>
</dbReference>
<keyword evidence="6" id="KW-1185">Reference proteome</keyword>
<feature type="domain" description="4-oxalocrotonate tautomerase-like" evidence="4">
    <location>
        <begin position="2"/>
        <end position="60"/>
    </location>
</feature>
<evidence type="ECO:0000313" key="5">
    <source>
        <dbReference type="EMBL" id="QMV15681.1"/>
    </source>
</evidence>
<evidence type="ECO:0000256" key="2">
    <source>
        <dbReference type="ARBA" id="ARBA00023235"/>
    </source>
</evidence>
<accession>A0ABX6R2F7</accession>
<dbReference type="Gene3D" id="3.30.429.10">
    <property type="entry name" value="Macrophage Migration Inhibitory Factor"/>
    <property type="match status" value="1"/>
</dbReference>
<dbReference type="RefSeq" id="WP_182287795.1">
    <property type="nucleotide sequence ID" value="NZ_CP046268.1"/>
</dbReference>
<dbReference type="InterPro" id="IPR014347">
    <property type="entry name" value="Tautomerase/MIF_sf"/>
</dbReference>
<gene>
    <name evidence="5" type="primary">ywhB</name>
    <name evidence="5" type="ORF">Vspart_03025</name>
</gene>
<sequence length="60" mass="6694">MPIVRLELAPGRTSEQKRDFAKEVTRITVDTLKCNPESIDVVIIEVPKSNWAKGGKLLSD</sequence>
<dbReference type="PANTHER" id="PTHR35530:SF1">
    <property type="entry name" value="2-HYDROXYMUCONATE TAUTOMERASE"/>
    <property type="match status" value="1"/>
</dbReference>
<dbReference type="InterPro" id="IPR004370">
    <property type="entry name" value="4-OT-like_dom"/>
</dbReference>
<organism evidence="5 6">
    <name type="scientific">Vibrio spartinae</name>
    <dbReference type="NCBI Taxonomy" id="1918945"/>
    <lineage>
        <taxon>Bacteria</taxon>
        <taxon>Pseudomonadati</taxon>
        <taxon>Pseudomonadota</taxon>
        <taxon>Gammaproteobacteria</taxon>
        <taxon>Vibrionales</taxon>
        <taxon>Vibrionaceae</taxon>
        <taxon>Vibrio</taxon>
    </lineage>
</organism>
<evidence type="ECO:0000313" key="6">
    <source>
        <dbReference type="Proteomes" id="UP000515264"/>
    </source>
</evidence>
<dbReference type="Proteomes" id="UP000515264">
    <property type="component" value="Chromosome 1"/>
</dbReference>
<protein>
    <recommendedName>
        <fullName evidence="3">Tautomerase</fullName>
        <ecNumber evidence="3">5.3.2.-</ecNumber>
    </recommendedName>
</protein>
<dbReference type="Pfam" id="PF01361">
    <property type="entry name" value="Tautomerase"/>
    <property type="match status" value="1"/>
</dbReference>
<evidence type="ECO:0000256" key="1">
    <source>
        <dbReference type="ARBA" id="ARBA00006723"/>
    </source>
</evidence>
<dbReference type="SUPFAM" id="SSF55331">
    <property type="entry name" value="Tautomerase/MIF"/>
    <property type="match status" value="1"/>
</dbReference>
<evidence type="ECO:0000256" key="3">
    <source>
        <dbReference type="RuleBase" id="RU362032"/>
    </source>
</evidence>
<reference evidence="5 6" key="1">
    <citation type="journal article" date="2020" name="J. Nat. Prod.">
        <title>Genomics-Metabolomics Profiling Disclosed Marine Vibrio spartinae 3.6 as a Producer of a New Branched Side Chain Prodigiosin.</title>
        <authorList>
            <person name="Vitale G.A."/>
            <person name="Sciarretta M."/>
            <person name="Palma Esposito F."/>
            <person name="January G.G."/>
            <person name="Giaccio M."/>
            <person name="Bunk B."/>
            <person name="Sproer C."/>
            <person name="Bajerski F."/>
            <person name="Power D."/>
            <person name="Festa C."/>
            <person name="Monti M.C."/>
            <person name="D'Auria M.V."/>
            <person name="de Pascale D."/>
        </authorList>
    </citation>
    <scope>NUCLEOTIDE SEQUENCE [LARGE SCALE GENOMIC DNA]</scope>
    <source>
        <strain evidence="5 6">3.6</strain>
    </source>
</reference>
<dbReference type="NCBIfam" id="TIGR00013">
    <property type="entry name" value="taut"/>
    <property type="match status" value="1"/>
</dbReference>
<evidence type="ECO:0000259" key="4">
    <source>
        <dbReference type="Pfam" id="PF01361"/>
    </source>
</evidence>
<dbReference type="GO" id="GO:0016853">
    <property type="term" value="F:isomerase activity"/>
    <property type="evidence" value="ECO:0007669"/>
    <property type="project" value="UniProtKB-KW"/>
</dbReference>
<dbReference type="EMBL" id="CP046268">
    <property type="protein sequence ID" value="QMV15681.1"/>
    <property type="molecule type" value="Genomic_DNA"/>
</dbReference>
<dbReference type="PANTHER" id="PTHR35530">
    <property type="entry name" value="TAUTOMERASE-RELATED"/>
    <property type="match status" value="1"/>
</dbReference>
<dbReference type="EC" id="5.3.2.-" evidence="3"/>
<proteinExistence type="inferred from homology"/>